<evidence type="ECO:0000313" key="3">
    <source>
        <dbReference type="Proteomes" id="UP000053815"/>
    </source>
</evidence>
<dbReference type="AlphaFoldDB" id="A0A0C9LWD8"/>
<dbReference type="EMBL" id="DF836489">
    <property type="protein sequence ID" value="GAN08350.1"/>
    <property type="molecule type" value="Genomic_DNA"/>
</dbReference>
<evidence type="ECO:0000256" key="1">
    <source>
        <dbReference type="SAM" id="MobiDB-lite"/>
    </source>
</evidence>
<proteinExistence type="predicted"/>
<reference evidence="2" key="1">
    <citation type="submission" date="2014-09" db="EMBL/GenBank/DDBJ databases">
        <title>Draft genome sequence of an oleaginous Mucoromycotina fungus Mucor ambiguus NBRC6742.</title>
        <authorList>
            <person name="Takeda I."/>
            <person name="Yamane N."/>
            <person name="Morita T."/>
            <person name="Tamano K."/>
            <person name="Machida M."/>
            <person name="Baker S."/>
            <person name="Koike H."/>
        </authorList>
    </citation>
    <scope>NUCLEOTIDE SEQUENCE</scope>
    <source>
        <strain evidence="2">NBRC 6742</strain>
    </source>
</reference>
<gene>
    <name evidence="2" type="ORF">MAM1_0200d07859</name>
</gene>
<feature type="region of interest" description="Disordered" evidence="1">
    <location>
        <begin position="80"/>
        <end position="99"/>
    </location>
</feature>
<sequence length="99" mass="11535">MTSIYDNIPTLDTWYQNKNQSPEPYQVVPCVKQRTNSNTVSFSTAPPAVYCYENKQKVLERPLHRRNSSSEHVKELLKHYTNKLSRQLSNSSQSGYRRA</sequence>
<accession>A0A0C9LWD8</accession>
<protein>
    <submittedName>
        <fullName evidence="2">Uncharacterized protein</fullName>
    </submittedName>
</protein>
<dbReference type="OrthoDB" id="2290418at2759"/>
<keyword evidence="3" id="KW-1185">Reference proteome</keyword>
<organism evidence="2">
    <name type="scientific">Mucor ambiguus</name>
    <dbReference type="NCBI Taxonomy" id="91626"/>
    <lineage>
        <taxon>Eukaryota</taxon>
        <taxon>Fungi</taxon>
        <taxon>Fungi incertae sedis</taxon>
        <taxon>Mucoromycota</taxon>
        <taxon>Mucoromycotina</taxon>
        <taxon>Mucoromycetes</taxon>
        <taxon>Mucorales</taxon>
        <taxon>Mucorineae</taxon>
        <taxon>Mucoraceae</taxon>
        <taxon>Mucor</taxon>
    </lineage>
</organism>
<evidence type="ECO:0000313" key="2">
    <source>
        <dbReference type="EMBL" id="GAN08350.1"/>
    </source>
</evidence>
<name>A0A0C9LWD8_9FUNG</name>
<dbReference type="Proteomes" id="UP000053815">
    <property type="component" value="Unassembled WGS sequence"/>
</dbReference>
<feature type="compositionally biased region" description="Polar residues" evidence="1">
    <location>
        <begin position="82"/>
        <end position="99"/>
    </location>
</feature>